<feature type="region of interest" description="Disordered" evidence="1">
    <location>
        <begin position="757"/>
        <end position="784"/>
    </location>
</feature>
<sequence>MSKGNPRSLGRGGRRSLSDAHAERLGVSQRREARPPTRTVSLAAPILGLPRPRGKSASFEFQQRQVSARRSMLRADNDGIGNSQQTESQQECEIQLGRVSSGVNLPREALEPQADLSSERRKENVAPVTSQQSQLEFPASMRSDASDDEHSSGLSTPSFTGSVIRGSVETTHDPANDLNASGSSLNSPLSEELLCILQSMYANFSPDLVSNLEFLHAIDDAFDARYTAAFDVFYNTRRFFNEPSGTILDDTLDSYPVGSGTVSGKSIYGIFIDNSLFCELTDIGMRQPLSPPLLGDTGLLQRRDFLPSPAGTSQKSHYRHEGVAGPIRRLPGPKLSDSFLTAYSSLSGRRKIARRGTYTAPVRLRPTLRISPPRSPSFGMHKKTATLRPKAVMAWWKERDAANSQTETIGNEITGPHFGDQSKASTPQRGESEKKKEKEKRRNPLRRLSSLFGKRQGSAASLRSMAKSNSSRRSLNSLPSNVSLPQCRQGLQSFITANIVRNSRVPRSTDEIAEVPKARQTSGSSVVQQRISSFETPRPIRVEKKYRTSPSYQLLSTLKPVRGQALKEKFEKVSSAEGAKCVGVPEDIRAHAWEADPQPASVASPAFSGREGTVSTCQTPPIPDTSADSDSPQSEDQSFVNPPFAENSRGEGNSSKGIYDAELVLSSPDFSDPQIVMSTPCQNGSPDFPLVPQSISILGDSPSSRGLDSSIDSIVNSSRYHSSMIVRASGAAGSFGSDNLGPSHGPLKLTEKMYQTIGSGPPDENKENIAPSGDLLNLPTIPPPDTRRISFSSILGLSRGQRNARKTEEKPQGPHRGWGGRPLRLVKSAWGPFGVKDTSKSVAKGHNDIKKRRQSVLDLFRFSRAMETTNLAPIPGTPSFRVLPTVGPAIMLDESETPIQKNKSILSMKLGRKKKPILAVPKYPKKDRLRGNLFGLFEFNKATPKNTFTIHSDAKETAERRASMCSNTAASKVTRHFSMSAFPAFKGRIFSGPPGNQNLPPKPEVATPERPISPPPQLELNLPGSCL</sequence>
<evidence type="ECO:0000313" key="3">
    <source>
        <dbReference type="Proteomes" id="UP001373714"/>
    </source>
</evidence>
<proteinExistence type="predicted"/>
<feature type="compositionally biased region" description="Basic and acidic residues" evidence="1">
    <location>
        <begin position="16"/>
        <end position="35"/>
    </location>
</feature>
<feature type="region of interest" description="Disordered" evidence="1">
    <location>
        <begin position="403"/>
        <end position="482"/>
    </location>
</feature>
<feature type="region of interest" description="Disordered" evidence="1">
    <location>
        <begin position="989"/>
        <end position="1027"/>
    </location>
</feature>
<feature type="compositionally biased region" description="Polar residues" evidence="1">
    <location>
        <begin position="59"/>
        <end position="68"/>
    </location>
</feature>
<evidence type="ECO:0000256" key="1">
    <source>
        <dbReference type="SAM" id="MobiDB-lite"/>
    </source>
</evidence>
<reference evidence="2 3" key="1">
    <citation type="submission" date="2019-10" db="EMBL/GenBank/DDBJ databases">
        <authorList>
            <person name="Palmer J.M."/>
        </authorList>
    </citation>
    <scope>NUCLEOTIDE SEQUENCE [LARGE SCALE GENOMIC DNA]</scope>
    <source>
        <strain evidence="2 3">TWF730</strain>
    </source>
</reference>
<organism evidence="2 3">
    <name type="scientific">Orbilia blumenaviensis</name>
    <dbReference type="NCBI Taxonomy" id="1796055"/>
    <lineage>
        <taxon>Eukaryota</taxon>
        <taxon>Fungi</taxon>
        <taxon>Dikarya</taxon>
        <taxon>Ascomycota</taxon>
        <taxon>Pezizomycotina</taxon>
        <taxon>Orbiliomycetes</taxon>
        <taxon>Orbiliales</taxon>
        <taxon>Orbiliaceae</taxon>
        <taxon>Orbilia</taxon>
    </lineage>
</organism>
<feature type="region of interest" description="Disordered" evidence="1">
    <location>
        <begin position="798"/>
        <end position="821"/>
    </location>
</feature>
<feature type="region of interest" description="Disordered" evidence="1">
    <location>
        <begin position="308"/>
        <end position="327"/>
    </location>
</feature>
<keyword evidence="3" id="KW-1185">Reference proteome</keyword>
<feature type="compositionally biased region" description="Polar residues" evidence="1">
    <location>
        <begin position="626"/>
        <end position="640"/>
    </location>
</feature>
<accession>A0AAV9VJF0</accession>
<dbReference type="EMBL" id="JAVHNS010000002">
    <property type="protein sequence ID" value="KAK6361126.1"/>
    <property type="molecule type" value="Genomic_DNA"/>
</dbReference>
<dbReference type="Proteomes" id="UP001373714">
    <property type="component" value="Unassembled WGS sequence"/>
</dbReference>
<gene>
    <name evidence="2" type="ORF">TWF730_004873</name>
</gene>
<feature type="region of interest" description="Disordered" evidence="1">
    <location>
        <begin position="594"/>
        <end position="656"/>
    </location>
</feature>
<dbReference type="AlphaFoldDB" id="A0AAV9VJF0"/>
<feature type="region of interest" description="Disordered" evidence="1">
    <location>
        <begin position="103"/>
        <end position="183"/>
    </location>
</feature>
<feature type="compositionally biased region" description="Basic and acidic residues" evidence="1">
    <location>
        <begin position="430"/>
        <end position="442"/>
    </location>
</feature>
<name>A0AAV9VJF0_9PEZI</name>
<evidence type="ECO:0000313" key="2">
    <source>
        <dbReference type="EMBL" id="KAK6361126.1"/>
    </source>
</evidence>
<feature type="compositionally biased region" description="Low complexity" evidence="1">
    <location>
        <begin position="468"/>
        <end position="482"/>
    </location>
</feature>
<protein>
    <submittedName>
        <fullName evidence="2">Uncharacterized protein</fullName>
    </submittedName>
</protein>
<feature type="region of interest" description="Disordered" evidence="1">
    <location>
        <begin position="1"/>
        <end position="70"/>
    </location>
</feature>
<feature type="compositionally biased region" description="Polar residues" evidence="1">
    <location>
        <begin position="152"/>
        <end position="161"/>
    </location>
</feature>
<comment type="caution">
    <text evidence="2">The sequence shown here is derived from an EMBL/GenBank/DDBJ whole genome shotgun (WGS) entry which is preliminary data.</text>
</comment>